<gene>
    <name evidence="2" type="ORF">ACFO5K_19495</name>
</gene>
<dbReference type="SUPFAM" id="SSF54427">
    <property type="entry name" value="NTF2-like"/>
    <property type="match status" value="1"/>
</dbReference>
<keyword evidence="3" id="KW-1185">Reference proteome</keyword>
<dbReference type="CDD" id="cd00531">
    <property type="entry name" value="NTF2_like"/>
    <property type="match status" value="1"/>
</dbReference>
<organism evidence="2 3">
    <name type="scientific">Nocardia halotolerans</name>
    <dbReference type="NCBI Taxonomy" id="1755878"/>
    <lineage>
        <taxon>Bacteria</taxon>
        <taxon>Bacillati</taxon>
        <taxon>Actinomycetota</taxon>
        <taxon>Actinomycetes</taxon>
        <taxon>Mycobacteriales</taxon>
        <taxon>Nocardiaceae</taxon>
        <taxon>Nocardia</taxon>
    </lineage>
</organism>
<reference evidence="3" key="1">
    <citation type="journal article" date="2019" name="Int. J. Syst. Evol. Microbiol.">
        <title>The Global Catalogue of Microorganisms (GCM) 10K type strain sequencing project: providing services to taxonomists for standard genome sequencing and annotation.</title>
        <authorList>
            <consortium name="The Broad Institute Genomics Platform"/>
            <consortium name="The Broad Institute Genome Sequencing Center for Infectious Disease"/>
            <person name="Wu L."/>
            <person name="Ma J."/>
        </authorList>
    </citation>
    <scope>NUCLEOTIDE SEQUENCE [LARGE SCALE GENOMIC DNA]</scope>
    <source>
        <strain evidence="3">IBRC-M 10490</strain>
    </source>
</reference>
<name>A0ABV8VLW4_9NOCA</name>
<evidence type="ECO:0000259" key="1">
    <source>
        <dbReference type="Pfam" id="PF13577"/>
    </source>
</evidence>
<dbReference type="InterPro" id="IPR032710">
    <property type="entry name" value="NTF2-like_dom_sf"/>
</dbReference>
<accession>A0ABV8VLW4</accession>
<dbReference type="EMBL" id="JBHSDL010000025">
    <property type="protein sequence ID" value="MFC4376286.1"/>
    <property type="molecule type" value="Genomic_DNA"/>
</dbReference>
<dbReference type="Pfam" id="PF13577">
    <property type="entry name" value="SnoaL_4"/>
    <property type="match status" value="1"/>
</dbReference>
<dbReference type="Gene3D" id="3.10.450.50">
    <property type="match status" value="1"/>
</dbReference>
<comment type="caution">
    <text evidence="2">The sequence shown here is derived from an EMBL/GenBank/DDBJ whole genome shotgun (WGS) entry which is preliminary data.</text>
</comment>
<feature type="domain" description="SnoaL-like" evidence="1">
    <location>
        <begin position="3"/>
        <end position="127"/>
    </location>
</feature>
<protein>
    <submittedName>
        <fullName evidence="2">Nuclear transport factor 2 family protein</fullName>
    </submittedName>
</protein>
<dbReference type="RefSeq" id="WP_378564747.1">
    <property type="nucleotide sequence ID" value="NZ_JBHSDL010000025.1"/>
</dbReference>
<dbReference type="InterPro" id="IPR037401">
    <property type="entry name" value="SnoaL-like"/>
</dbReference>
<evidence type="ECO:0000313" key="2">
    <source>
        <dbReference type="EMBL" id="MFC4376286.1"/>
    </source>
</evidence>
<evidence type="ECO:0000313" key="3">
    <source>
        <dbReference type="Proteomes" id="UP001595844"/>
    </source>
</evidence>
<proteinExistence type="predicted"/>
<dbReference type="Proteomes" id="UP001595844">
    <property type="component" value="Unassembled WGS sequence"/>
</dbReference>
<sequence>MQTRLALRDLVDRYAQAIDSRDSPALESLFSEDAVILVPEAVARSTGNRELRDFTTVVPNLTAMFETTRHLMFQQTLAVVDGGIRGEVYSEAHHLYRTASGLHDAVMHSRYHDVYVHQDGSWRFLRREQVLDWIDDRPLAEISPVFTAGIP</sequence>